<dbReference type="AlphaFoldDB" id="A0A8J4Y7D7"/>
<evidence type="ECO:0000313" key="4">
    <source>
        <dbReference type="EMBL" id="KAG0722052.1"/>
    </source>
</evidence>
<dbReference type="EMBL" id="JACEEZ010010078">
    <property type="protein sequence ID" value="KAG0722052.1"/>
    <property type="molecule type" value="Genomic_DNA"/>
</dbReference>
<keyword evidence="4" id="KW-0648">Protein biosynthesis</keyword>
<dbReference type="Gene3D" id="3.40.50.300">
    <property type="entry name" value="P-loop containing nucleotide triphosphate hydrolases"/>
    <property type="match status" value="1"/>
</dbReference>
<organism evidence="4 5">
    <name type="scientific">Chionoecetes opilio</name>
    <name type="common">Atlantic snow crab</name>
    <name type="synonym">Cancer opilio</name>
    <dbReference type="NCBI Taxonomy" id="41210"/>
    <lineage>
        <taxon>Eukaryota</taxon>
        <taxon>Metazoa</taxon>
        <taxon>Ecdysozoa</taxon>
        <taxon>Arthropoda</taxon>
        <taxon>Crustacea</taxon>
        <taxon>Multicrustacea</taxon>
        <taxon>Malacostraca</taxon>
        <taxon>Eumalacostraca</taxon>
        <taxon>Eucarida</taxon>
        <taxon>Decapoda</taxon>
        <taxon>Pleocyemata</taxon>
        <taxon>Brachyura</taxon>
        <taxon>Eubrachyura</taxon>
        <taxon>Majoidea</taxon>
        <taxon>Majidae</taxon>
        <taxon>Chionoecetes</taxon>
    </lineage>
</organism>
<dbReference type="InterPro" id="IPR000795">
    <property type="entry name" value="T_Tr_GTP-bd_dom"/>
</dbReference>
<comment type="caution">
    <text evidence="4">The sequence shown here is derived from an EMBL/GenBank/DDBJ whole genome shotgun (WGS) entry which is preliminary data.</text>
</comment>
<dbReference type="PANTHER" id="PTHR43381:SF20">
    <property type="entry name" value="TRANSLATION INITIATION FACTOR IF-2, MITOCHONDRIAL"/>
    <property type="match status" value="1"/>
</dbReference>
<dbReference type="Proteomes" id="UP000770661">
    <property type="component" value="Unassembled WGS sequence"/>
</dbReference>
<sequence length="176" mass="19406">MPVFEAVVSKQKARSCPDARFVHLLQDHCPPRFCQSNPSFAGNPKKETRVIFPCEEDGDAGLRITREGREEFSVPMQDQPLRYLLVPQFHDLLGGLLSPRNSCSMDRALRDPHTPNWSWKVENGPPSWTHGHAAFGAMRARGAMVTDVVVLVVAADDGVMAQTRESLGLAQEAGGQ</sequence>
<accession>A0A8J4Y7D7</accession>
<dbReference type="InterPro" id="IPR027417">
    <property type="entry name" value="P-loop_NTPase"/>
</dbReference>
<dbReference type="GO" id="GO:0005525">
    <property type="term" value="F:GTP binding"/>
    <property type="evidence" value="ECO:0007669"/>
    <property type="project" value="UniProtKB-KW"/>
</dbReference>
<keyword evidence="2" id="KW-0342">GTP-binding</keyword>
<evidence type="ECO:0000313" key="5">
    <source>
        <dbReference type="Proteomes" id="UP000770661"/>
    </source>
</evidence>
<reference evidence="4" key="1">
    <citation type="submission" date="2020-07" db="EMBL/GenBank/DDBJ databases">
        <title>The High-quality genome of the commercially important snow crab, Chionoecetes opilio.</title>
        <authorList>
            <person name="Jeong J.-H."/>
            <person name="Ryu S."/>
        </authorList>
    </citation>
    <scope>NUCLEOTIDE SEQUENCE</scope>
    <source>
        <strain evidence="4">MADBK_172401_WGS</strain>
        <tissue evidence="4">Digestive gland</tissue>
    </source>
</reference>
<proteinExistence type="predicted"/>
<keyword evidence="5" id="KW-1185">Reference proteome</keyword>
<dbReference type="GO" id="GO:0005737">
    <property type="term" value="C:cytoplasm"/>
    <property type="evidence" value="ECO:0007669"/>
    <property type="project" value="TreeGrafter"/>
</dbReference>
<dbReference type="GO" id="GO:0003924">
    <property type="term" value="F:GTPase activity"/>
    <property type="evidence" value="ECO:0007669"/>
    <property type="project" value="InterPro"/>
</dbReference>
<evidence type="ECO:0000256" key="1">
    <source>
        <dbReference type="ARBA" id="ARBA00022741"/>
    </source>
</evidence>
<dbReference type="Pfam" id="PF00009">
    <property type="entry name" value="GTP_EFTU"/>
    <property type="match status" value="1"/>
</dbReference>
<protein>
    <submittedName>
        <fullName evidence="4">Translation initiation factor IF-2</fullName>
    </submittedName>
</protein>
<evidence type="ECO:0000259" key="3">
    <source>
        <dbReference type="Pfam" id="PF00009"/>
    </source>
</evidence>
<evidence type="ECO:0000256" key="2">
    <source>
        <dbReference type="ARBA" id="ARBA00023134"/>
    </source>
</evidence>
<dbReference type="GO" id="GO:0003743">
    <property type="term" value="F:translation initiation factor activity"/>
    <property type="evidence" value="ECO:0007669"/>
    <property type="project" value="UniProtKB-KW"/>
</dbReference>
<keyword evidence="4" id="KW-0396">Initiation factor</keyword>
<keyword evidence="1" id="KW-0547">Nucleotide-binding</keyword>
<dbReference type="InterPro" id="IPR015760">
    <property type="entry name" value="TIF_IF2"/>
</dbReference>
<name>A0A8J4Y7D7_CHIOP</name>
<dbReference type="PANTHER" id="PTHR43381">
    <property type="entry name" value="TRANSLATION INITIATION FACTOR IF-2-RELATED"/>
    <property type="match status" value="1"/>
</dbReference>
<gene>
    <name evidence="4" type="primary">infB_0</name>
    <name evidence="4" type="ORF">GWK47_045181</name>
</gene>
<feature type="domain" description="Tr-type G" evidence="3">
    <location>
        <begin position="129"/>
        <end position="173"/>
    </location>
</feature>
<dbReference type="SUPFAM" id="SSF52540">
    <property type="entry name" value="P-loop containing nucleoside triphosphate hydrolases"/>
    <property type="match status" value="1"/>
</dbReference>